<dbReference type="EMBL" id="ASSO01000007">
    <property type="protein sequence ID" value="EOS08579.1"/>
    <property type="molecule type" value="Genomic_DNA"/>
</dbReference>
<dbReference type="Proteomes" id="UP000014212">
    <property type="component" value="Unassembled WGS sequence"/>
</dbReference>
<evidence type="ECO:0000313" key="2">
    <source>
        <dbReference type="Proteomes" id="UP000014212"/>
    </source>
</evidence>
<evidence type="ECO:0000313" key="1">
    <source>
        <dbReference type="EMBL" id="EOS08579.1"/>
    </source>
</evidence>
<dbReference type="AlphaFoldDB" id="R9HXB0"/>
<dbReference type="HOGENOM" id="CLU_2505987_0_0_10"/>
<evidence type="ECO:0008006" key="3">
    <source>
        <dbReference type="Google" id="ProtNLM"/>
    </source>
</evidence>
<reference evidence="1 2" key="1">
    <citation type="submission" date="2013-04" db="EMBL/GenBank/DDBJ databases">
        <title>The Genome Sequence of Bacteroides uniformis dnLKV2.</title>
        <authorList>
            <consortium name="The Broad Institute Genomics Platform"/>
            <consortium name="The Broad Institute Genome Sequencing Center for Infectious Disease"/>
            <person name="Earl A."/>
            <person name="Xavier R."/>
            <person name="Kuhn K."/>
            <person name="Stappenbeck T."/>
            <person name="Walker B."/>
            <person name="Young S."/>
            <person name="Zeng Q."/>
            <person name="Gargeya S."/>
            <person name="Fitzgerald M."/>
            <person name="Haas B."/>
            <person name="Abouelleil A."/>
            <person name="Allen A.W."/>
            <person name="Alvarado L."/>
            <person name="Arachchi H.M."/>
            <person name="Berlin A.M."/>
            <person name="Chapman S.B."/>
            <person name="Gainer-Dewar J."/>
            <person name="Goldberg J."/>
            <person name="Griggs A."/>
            <person name="Gujja S."/>
            <person name="Hansen M."/>
            <person name="Howarth C."/>
            <person name="Imamovic A."/>
            <person name="Ireland A."/>
            <person name="Larimer J."/>
            <person name="McCowan C."/>
            <person name="Murphy C."/>
            <person name="Pearson M."/>
            <person name="Poon T.W."/>
            <person name="Priest M."/>
            <person name="Roberts A."/>
            <person name="Saif S."/>
            <person name="Shea T."/>
            <person name="Sisk P."/>
            <person name="Sykes S."/>
            <person name="Wortman J."/>
            <person name="Nusbaum C."/>
            <person name="Birren B."/>
        </authorList>
    </citation>
    <scope>NUCLEOTIDE SEQUENCE [LARGE SCALE GENOMIC DNA]</scope>
    <source>
        <strain evidence="2">dnLKV2</strain>
    </source>
</reference>
<proteinExistence type="predicted"/>
<comment type="caution">
    <text evidence="1">The sequence shown here is derived from an EMBL/GenBank/DDBJ whole genome shotgun (WGS) entry which is preliminary data.</text>
</comment>
<gene>
    <name evidence="1" type="ORF">C801_01783</name>
</gene>
<sequence length="85" mass="10021">MNLGVNFNKKTKHGMRTWNISIYNAYNAMNPNIVYSKYKNGYNVYYDDFYESIYHGNTGQKKAQTVIKKITILPCIPSVTYTYRF</sequence>
<accession>R9HXB0</accession>
<name>R9HXB0_BACUN</name>
<organism evidence="1 2">
    <name type="scientific">Bacteroides uniformis dnLKV2</name>
    <dbReference type="NCBI Taxonomy" id="1235787"/>
    <lineage>
        <taxon>Bacteria</taxon>
        <taxon>Pseudomonadati</taxon>
        <taxon>Bacteroidota</taxon>
        <taxon>Bacteroidia</taxon>
        <taxon>Bacteroidales</taxon>
        <taxon>Bacteroidaceae</taxon>
        <taxon>Bacteroides</taxon>
    </lineage>
</organism>
<dbReference type="PATRIC" id="fig|1235787.3.peg.1806"/>
<protein>
    <recommendedName>
        <fullName evidence="3">TonB-dependent receptor-like beta-barrel domain-containing protein</fullName>
    </recommendedName>
</protein>